<dbReference type="GO" id="GO:0098796">
    <property type="term" value="C:membrane protein complex"/>
    <property type="evidence" value="ECO:0007669"/>
    <property type="project" value="UniProtKB-ARBA"/>
</dbReference>
<organism evidence="5 6">
    <name type="scientific">Dissulfurirhabdus thermomarina</name>
    <dbReference type="NCBI Taxonomy" id="1765737"/>
    <lineage>
        <taxon>Bacteria</taxon>
        <taxon>Deltaproteobacteria</taxon>
        <taxon>Dissulfurirhabdaceae</taxon>
        <taxon>Dissulfurirhabdus</taxon>
    </lineage>
</organism>
<dbReference type="PROSITE" id="PS50893">
    <property type="entry name" value="ABC_TRANSPORTER_2"/>
    <property type="match status" value="1"/>
</dbReference>
<dbReference type="GO" id="GO:0016887">
    <property type="term" value="F:ATP hydrolysis activity"/>
    <property type="evidence" value="ECO:0007669"/>
    <property type="project" value="InterPro"/>
</dbReference>
<evidence type="ECO:0000256" key="3">
    <source>
        <dbReference type="ARBA" id="ARBA00022840"/>
    </source>
</evidence>
<evidence type="ECO:0000313" key="6">
    <source>
        <dbReference type="Proteomes" id="UP000469346"/>
    </source>
</evidence>
<dbReference type="GO" id="GO:0022857">
    <property type="term" value="F:transmembrane transporter activity"/>
    <property type="evidence" value="ECO:0007669"/>
    <property type="project" value="UniProtKB-ARBA"/>
</dbReference>
<dbReference type="InterPro" id="IPR003593">
    <property type="entry name" value="AAA+_ATPase"/>
</dbReference>
<dbReference type="InterPro" id="IPR017911">
    <property type="entry name" value="MacB-like_ATP-bd"/>
</dbReference>
<dbReference type="InterPro" id="IPR015854">
    <property type="entry name" value="ABC_transpr_LolD-like"/>
</dbReference>
<dbReference type="PANTHER" id="PTHR24220">
    <property type="entry name" value="IMPORT ATP-BINDING PROTEIN"/>
    <property type="match status" value="1"/>
</dbReference>
<sequence length="227" mass="24134">MSRALLEVTGVRKAYGAAGREVVAVAGVSAAFRPGTVTAIMGPSGSGKTTLLSILGLILRPDAGRVEVGGTDVTGYDEGRLPALRRRYFGFVFQAFNLFAALTALENVMVSLQLKGVPRGEAPERARRALERVGLADRAGFLPRDLSGGEKQRVSVARAVAADAPIILADEPTGNLDSRSGRAVVDLLAELAVEGGKTVVVVTHDLRLRDRVDRVLWMEDGRMREAA</sequence>
<dbReference type="FunFam" id="3.40.50.300:FF:000032">
    <property type="entry name" value="Export ABC transporter ATP-binding protein"/>
    <property type="match status" value="1"/>
</dbReference>
<evidence type="ECO:0000256" key="2">
    <source>
        <dbReference type="ARBA" id="ARBA00022741"/>
    </source>
</evidence>
<dbReference type="AlphaFoldDB" id="A0A6N9TTS3"/>
<reference evidence="5 6" key="1">
    <citation type="submission" date="2020-02" db="EMBL/GenBank/DDBJ databases">
        <title>Comparative genomics of sulfur disproportionating microorganisms.</title>
        <authorList>
            <person name="Ward L.M."/>
            <person name="Bertran E."/>
            <person name="Johnston D.T."/>
        </authorList>
    </citation>
    <scope>NUCLEOTIDE SEQUENCE [LARGE SCALE GENOMIC DNA]</scope>
    <source>
        <strain evidence="5 6">DSM 100025</strain>
    </source>
</reference>
<dbReference type="InterPro" id="IPR017871">
    <property type="entry name" value="ABC_transporter-like_CS"/>
</dbReference>
<dbReference type="PROSITE" id="PS00211">
    <property type="entry name" value="ABC_TRANSPORTER_1"/>
    <property type="match status" value="1"/>
</dbReference>
<dbReference type="CDD" id="cd03255">
    <property type="entry name" value="ABC_MJ0796_LolCDE_FtsE"/>
    <property type="match status" value="1"/>
</dbReference>
<dbReference type="RefSeq" id="WP_163299792.1">
    <property type="nucleotide sequence ID" value="NZ_JAAGRR010000190.1"/>
</dbReference>
<dbReference type="PANTHER" id="PTHR24220:SF86">
    <property type="entry name" value="ABC TRANSPORTER ABCH.1"/>
    <property type="match status" value="1"/>
</dbReference>
<evidence type="ECO:0000313" key="5">
    <source>
        <dbReference type="EMBL" id="NDY43503.1"/>
    </source>
</evidence>
<gene>
    <name evidence="5" type="ORF">G3N55_11725</name>
</gene>
<dbReference type="GO" id="GO:0005886">
    <property type="term" value="C:plasma membrane"/>
    <property type="evidence" value="ECO:0007669"/>
    <property type="project" value="TreeGrafter"/>
</dbReference>
<evidence type="ECO:0000259" key="4">
    <source>
        <dbReference type="PROSITE" id="PS50893"/>
    </source>
</evidence>
<evidence type="ECO:0000256" key="1">
    <source>
        <dbReference type="ARBA" id="ARBA00022448"/>
    </source>
</evidence>
<proteinExistence type="predicted"/>
<keyword evidence="1" id="KW-0813">Transport</keyword>
<feature type="domain" description="ABC transporter" evidence="4">
    <location>
        <begin position="6"/>
        <end position="227"/>
    </location>
</feature>
<dbReference type="Proteomes" id="UP000469346">
    <property type="component" value="Unassembled WGS sequence"/>
</dbReference>
<dbReference type="SMART" id="SM00382">
    <property type="entry name" value="AAA"/>
    <property type="match status" value="1"/>
</dbReference>
<comment type="caution">
    <text evidence="5">The sequence shown here is derived from an EMBL/GenBank/DDBJ whole genome shotgun (WGS) entry which is preliminary data.</text>
</comment>
<dbReference type="GO" id="GO:0005524">
    <property type="term" value="F:ATP binding"/>
    <property type="evidence" value="ECO:0007669"/>
    <property type="project" value="UniProtKB-KW"/>
</dbReference>
<dbReference type="SUPFAM" id="SSF52540">
    <property type="entry name" value="P-loop containing nucleoside triphosphate hydrolases"/>
    <property type="match status" value="1"/>
</dbReference>
<keyword evidence="2" id="KW-0547">Nucleotide-binding</keyword>
<dbReference type="Pfam" id="PF00005">
    <property type="entry name" value="ABC_tran"/>
    <property type="match status" value="1"/>
</dbReference>
<dbReference type="InterPro" id="IPR003439">
    <property type="entry name" value="ABC_transporter-like_ATP-bd"/>
</dbReference>
<keyword evidence="6" id="KW-1185">Reference proteome</keyword>
<dbReference type="Gene3D" id="3.40.50.300">
    <property type="entry name" value="P-loop containing nucleotide triphosphate hydrolases"/>
    <property type="match status" value="1"/>
</dbReference>
<accession>A0A6N9TTS3</accession>
<name>A0A6N9TTS3_DISTH</name>
<protein>
    <submittedName>
        <fullName evidence="5">ABC transporter ATP-binding protein</fullName>
    </submittedName>
</protein>
<dbReference type="InterPro" id="IPR027417">
    <property type="entry name" value="P-loop_NTPase"/>
</dbReference>
<dbReference type="EMBL" id="JAAGRR010000190">
    <property type="protein sequence ID" value="NDY43503.1"/>
    <property type="molecule type" value="Genomic_DNA"/>
</dbReference>
<keyword evidence="3 5" id="KW-0067">ATP-binding</keyword>